<evidence type="ECO:0000256" key="5">
    <source>
        <dbReference type="ARBA" id="ARBA00012290"/>
    </source>
</evidence>
<comment type="pathway">
    <text evidence="3">Nucleotide-sugar biosynthesis; UDP-alpha-D-xylose biosynthesis; UDP-alpha-D-xylose from UDP-alpha-D-glucuronate: step 1/1.</text>
</comment>
<evidence type="ECO:0000313" key="17">
    <source>
        <dbReference type="EMBL" id="CAF2049214.1"/>
    </source>
</evidence>
<dbReference type="InterPro" id="IPR044516">
    <property type="entry name" value="UXS-like"/>
</dbReference>
<name>A0A816PIG4_BRANA</name>
<dbReference type="AlphaFoldDB" id="A0A816PIG4"/>
<keyword evidence="7" id="KW-0210">Decarboxylase</keyword>
<keyword evidence="13" id="KW-0456">Lyase</keyword>
<evidence type="ECO:0000256" key="2">
    <source>
        <dbReference type="ARBA" id="ARBA00004447"/>
    </source>
</evidence>
<keyword evidence="11" id="KW-0333">Golgi apparatus</keyword>
<evidence type="ECO:0000256" key="15">
    <source>
        <dbReference type="SAM" id="Phobius"/>
    </source>
</evidence>
<dbReference type="SMR" id="A0A816PIG4"/>
<evidence type="ECO:0000256" key="14">
    <source>
        <dbReference type="ARBA" id="ARBA00025005"/>
    </source>
</evidence>
<dbReference type="Gene3D" id="3.40.50.720">
    <property type="entry name" value="NAD(P)-binding Rossmann-like Domain"/>
    <property type="match status" value="2"/>
</dbReference>
<protein>
    <recommendedName>
        <fullName evidence="5">UDP-glucuronate decarboxylase</fullName>
        <ecNumber evidence="5">4.1.1.35</ecNumber>
    </recommendedName>
</protein>
<dbReference type="InterPro" id="IPR036291">
    <property type="entry name" value="NAD(P)-bd_dom_sf"/>
</dbReference>
<feature type="domain" description="NAD(P)-binding" evidence="16">
    <location>
        <begin position="127"/>
        <end position="419"/>
    </location>
</feature>
<keyword evidence="10" id="KW-0520">NAD</keyword>
<proteinExistence type="inferred from homology"/>
<dbReference type="GO" id="GO:0033320">
    <property type="term" value="P:UDP-D-xylose biosynthetic process"/>
    <property type="evidence" value="ECO:0007669"/>
    <property type="project" value="UniProtKB-UniPathway"/>
</dbReference>
<comment type="function">
    <text evidence="14">Catalyzes the NAD-dependent decarboxylation of UDP-glucuronic acid to UDP-xylose. Necessary for the biosynthesis of the core tetrasaccharide in glycosaminoglycan biosynthesis.</text>
</comment>
<sequence length="449" mass="50324">MASELINRRHEADQPASDAYYPKPIKPWFSVARPMRYMLREQRLLFVLVGIAIATVVFTIFPRSTQSSPYSDPFSGYGMRSEEESHVPGLPAFQAQRKPSLEYLNRMGATGGKIPLGLKRKGLRVVVTGGAGFVGSHLVDRLMARGDTVIVVDNFFTGRKENVMHHFGNPNFELIRHDVVEPILLEVDQIYHLACPASPVHYKFNPVKTIKTNVVGTLNMLGLAKRVGARFLLTSTSEVYGDPLQHPQVETYWGNVNPIGVRSCYDEGKRTAETLAMDYHRGANVEVRIARIFNTYGPRMCIDDGRVVSNFVAQALRKEPLTVYGDGKQTRSFQFVSDLVEGLMRLMEGEHVGPFNLGNPGEFTMLELAKVVQETIDPNANIEFRPNTEDDPHKRKPDITKAKELLGWEPKVSLRQGLPLMVKDFRQRVFGDQKEGSSMATTITKTTSA</sequence>
<dbReference type="InterPro" id="IPR016040">
    <property type="entry name" value="NAD(P)-bd_dom"/>
</dbReference>
<evidence type="ECO:0000256" key="7">
    <source>
        <dbReference type="ARBA" id="ARBA00022793"/>
    </source>
</evidence>
<evidence type="ECO:0000256" key="3">
    <source>
        <dbReference type="ARBA" id="ARBA00005100"/>
    </source>
</evidence>
<dbReference type="OrthoDB" id="331544at2759"/>
<dbReference type="Pfam" id="PF16363">
    <property type="entry name" value="GDP_Man_Dehyd"/>
    <property type="match status" value="1"/>
</dbReference>
<dbReference type="PANTHER" id="PTHR43078">
    <property type="entry name" value="UDP-GLUCURONIC ACID DECARBOXYLASE-RELATED"/>
    <property type="match status" value="1"/>
</dbReference>
<evidence type="ECO:0000256" key="8">
    <source>
        <dbReference type="ARBA" id="ARBA00022968"/>
    </source>
</evidence>
<keyword evidence="8" id="KW-0735">Signal-anchor</keyword>
<evidence type="ECO:0000256" key="12">
    <source>
        <dbReference type="ARBA" id="ARBA00023136"/>
    </source>
</evidence>
<dbReference type="EC" id="4.1.1.35" evidence="5"/>
<dbReference type="GO" id="GO:0032580">
    <property type="term" value="C:Golgi cisterna membrane"/>
    <property type="evidence" value="ECO:0007669"/>
    <property type="project" value="UniProtKB-SubCell"/>
</dbReference>
<keyword evidence="9 15" id="KW-1133">Transmembrane helix</keyword>
<dbReference type="EMBL" id="HG994363">
    <property type="protein sequence ID" value="CAF2049214.1"/>
    <property type="molecule type" value="Genomic_DNA"/>
</dbReference>
<gene>
    <name evidence="17" type="ORF">DARMORV10_A09P54680.1</name>
</gene>
<evidence type="ECO:0000256" key="9">
    <source>
        <dbReference type="ARBA" id="ARBA00022989"/>
    </source>
</evidence>
<evidence type="ECO:0000256" key="6">
    <source>
        <dbReference type="ARBA" id="ARBA00022692"/>
    </source>
</evidence>
<evidence type="ECO:0000256" key="4">
    <source>
        <dbReference type="ARBA" id="ARBA00007505"/>
    </source>
</evidence>
<comment type="subcellular location">
    <subcellularLocation>
        <location evidence="2">Golgi apparatus</location>
        <location evidence="2">Golgi stack membrane</location>
        <topology evidence="2">Single-pass type II membrane protein</topology>
    </subcellularLocation>
</comment>
<evidence type="ECO:0000256" key="11">
    <source>
        <dbReference type="ARBA" id="ARBA00023034"/>
    </source>
</evidence>
<feature type="transmembrane region" description="Helical" evidence="15">
    <location>
        <begin position="43"/>
        <end position="61"/>
    </location>
</feature>
<dbReference type="FunFam" id="3.40.50.720:FF:000044">
    <property type="entry name" value="UDP-glucuronic acid decarboxylase 1"/>
    <property type="match status" value="1"/>
</dbReference>
<keyword evidence="6 15" id="KW-0812">Transmembrane</keyword>
<dbReference type="GO" id="GO:0048040">
    <property type="term" value="F:UDP-glucuronate decarboxylase activity"/>
    <property type="evidence" value="ECO:0007669"/>
    <property type="project" value="UniProtKB-EC"/>
</dbReference>
<dbReference type="CDD" id="cd05230">
    <property type="entry name" value="UGD_SDR_e"/>
    <property type="match status" value="1"/>
</dbReference>
<dbReference type="SUPFAM" id="SSF51735">
    <property type="entry name" value="NAD(P)-binding Rossmann-fold domains"/>
    <property type="match status" value="1"/>
</dbReference>
<dbReference type="GO" id="GO:0042732">
    <property type="term" value="P:D-xylose metabolic process"/>
    <property type="evidence" value="ECO:0007669"/>
    <property type="project" value="InterPro"/>
</dbReference>
<dbReference type="UniPathway" id="UPA00796">
    <property type="reaction ID" value="UER00771"/>
</dbReference>
<evidence type="ECO:0000256" key="10">
    <source>
        <dbReference type="ARBA" id="ARBA00023027"/>
    </source>
</evidence>
<evidence type="ECO:0000256" key="13">
    <source>
        <dbReference type="ARBA" id="ARBA00023239"/>
    </source>
</evidence>
<evidence type="ECO:0000259" key="16">
    <source>
        <dbReference type="Pfam" id="PF16363"/>
    </source>
</evidence>
<dbReference type="KEGG" id="bna:106420509"/>
<dbReference type="PANTHER" id="PTHR43078:SF6">
    <property type="entry name" value="UDP-GLUCURONIC ACID DECARBOXYLASE 1"/>
    <property type="match status" value="1"/>
</dbReference>
<evidence type="ECO:0000256" key="1">
    <source>
        <dbReference type="ARBA" id="ARBA00001911"/>
    </source>
</evidence>
<organism evidence="17">
    <name type="scientific">Brassica napus</name>
    <name type="common">Rape</name>
    <dbReference type="NCBI Taxonomy" id="3708"/>
    <lineage>
        <taxon>Eukaryota</taxon>
        <taxon>Viridiplantae</taxon>
        <taxon>Streptophyta</taxon>
        <taxon>Embryophyta</taxon>
        <taxon>Tracheophyta</taxon>
        <taxon>Spermatophyta</taxon>
        <taxon>Magnoliopsida</taxon>
        <taxon>eudicotyledons</taxon>
        <taxon>Gunneridae</taxon>
        <taxon>Pentapetalae</taxon>
        <taxon>rosids</taxon>
        <taxon>malvids</taxon>
        <taxon>Brassicales</taxon>
        <taxon>Brassicaceae</taxon>
        <taxon>Brassiceae</taxon>
        <taxon>Brassica</taxon>
    </lineage>
</organism>
<reference evidence="17" key="1">
    <citation type="submission" date="2021-01" db="EMBL/GenBank/DDBJ databases">
        <authorList>
            <consortium name="Genoscope - CEA"/>
            <person name="William W."/>
        </authorList>
    </citation>
    <scope>NUCLEOTIDE SEQUENCE</scope>
</reference>
<dbReference type="Proteomes" id="UP001295469">
    <property type="component" value="Chromosome A09"/>
</dbReference>
<dbReference type="GO" id="GO:0070403">
    <property type="term" value="F:NAD+ binding"/>
    <property type="evidence" value="ECO:0007669"/>
    <property type="project" value="InterPro"/>
</dbReference>
<comment type="cofactor">
    <cofactor evidence="1">
        <name>NAD(+)</name>
        <dbReference type="ChEBI" id="CHEBI:57540"/>
    </cofactor>
</comment>
<accession>A0A816PIG4</accession>
<dbReference type="FunFam" id="3.40.50.720:FF:000073">
    <property type="entry name" value="UDP-glucuronic acid decarboxylase 2"/>
    <property type="match status" value="1"/>
</dbReference>
<comment type="similarity">
    <text evidence="4">Belongs to the NAD(P)-dependent epimerase/dehydratase family. UDP-glucuronic acid decarboxylase subfamily.</text>
</comment>
<keyword evidence="12 15" id="KW-0472">Membrane</keyword>